<protein>
    <recommendedName>
        <fullName evidence="1">RNA-directed DNA polymerase</fullName>
        <ecNumber evidence="1">2.7.7.49</ecNumber>
    </recommendedName>
</protein>
<evidence type="ECO:0000256" key="5">
    <source>
        <dbReference type="ARBA" id="ARBA00022842"/>
    </source>
</evidence>
<dbReference type="PROSITE" id="PS50878">
    <property type="entry name" value="RT_POL"/>
    <property type="match status" value="1"/>
</dbReference>
<dbReference type="PANTHER" id="PTHR34047">
    <property type="entry name" value="NUCLEAR INTRON MATURASE 1, MITOCHONDRIAL-RELATED"/>
    <property type="match status" value="1"/>
</dbReference>
<dbReference type="GO" id="GO:0051607">
    <property type="term" value="P:defense response to virus"/>
    <property type="evidence" value="ECO:0007669"/>
    <property type="project" value="UniProtKB-KW"/>
</dbReference>
<keyword evidence="7" id="KW-0051">Antiviral defense</keyword>
<evidence type="ECO:0000256" key="7">
    <source>
        <dbReference type="ARBA" id="ARBA00023118"/>
    </source>
</evidence>
<feature type="domain" description="Reverse transcriptase" evidence="10">
    <location>
        <begin position="166"/>
        <end position="398"/>
    </location>
</feature>
<keyword evidence="6" id="KW-0695">RNA-directed DNA polymerase</keyword>
<comment type="catalytic activity">
    <reaction evidence="9">
        <text>DNA(n) + a 2'-deoxyribonucleoside 5'-triphosphate = DNA(n+1) + diphosphate</text>
        <dbReference type="Rhea" id="RHEA:22508"/>
        <dbReference type="Rhea" id="RHEA-COMP:17339"/>
        <dbReference type="Rhea" id="RHEA-COMP:17340"/>
        <dbReference type="ChEBI" id="CHEBI:33019"/>
        <dbReference type="ChEBI" id="CHEBI:61560"/>
        <dbReference type="ChEBI" id="CHEBI:173112"/>
        <dbReference type="EC" id="2.7.7.49"/>
    </reaction>
</comment>
<dbReference type="SUPFAM" id="SSF56672">
    <property type="entry name" value="DNA/RNA polymerases"/>
    <property type="match status" value="1"/>
</dbReference>
<keyword evidence="3" id="KW-0548">Nucleotidyltransferase</keyword>
<evidence type="ECO:0000256" key="9">
    <source>
        <dbReference type="ARBA" id="ARBA00048173"/>
    </source>
</evidence>
<dbReference type="Proteomes" id="UP000220828">
    <property type="component" value="Unassembled WGS sequence"/>
</dbReference>
<gene>
    <name evidence="11" type="ORF">B0A77_04255</name>
</gene>
<keyword evidence="2" id="KW-0808">Transferase</keyword>
<evidence type="ECO:0000256" key="2">
    <source>
        <dbReference type="ARBA" id="ARBA00022679"/>
    </source>
</evidence>
<dbReference type="GO" id="GO:0003723">
    <property type="term" value="F:RNA binding"/>
    <property type="evidence" value="ECO:0007669"/>
    <property type="project" value="InterPro"/>
</dbReference>
<keyword evidence="5" id="KW-0460">Magnesium</keyword>
<dbReference type="GO" id="GO:0046872">
    <property type="term" value="F:metal ion binding"/>
    <property type="evidence" value="ECO:0007669"/>
    <property type="project" value="UniProtKB-KW"/>
</dbReference>
<dbReference type="NCBIfam" id="NF038233">
    <property type="entry name" value="retron_St85_RT"/>
    <property type="match status" value="1"/>
</dbReference>
<evidence type="ECO:0000256" key="6">
    <source>
        <dbReference type="ARBA" id="ARBA00022918"/>
    </source>
</evidence>
<evidence type="ECO:0000256" key="3">
    <source>
        <dbReference type="ARBA" id="ARBA00022695"/>
    </source>
</evidence>
<evidence type="ECO:0000256" key="1">
    <source>
        <dbReference type="ARBA" id="ARBA00012493"/>
    </source>
</evidence>
<accession>A0A2H3KDB2</accession>
<evidence type="ECO:0000313" key="12">
    <source>
        <dbReference type="Proteomes" id="UP000220828"/>
    </source>
</evidence>
<name>A0A2H3KDB2_9FLAO</name>
<comment type="similarity">
    <text evidence="8">Belongs to the bacterial reverse transcriptase family.</text>
</comment>
<sequence length="510" mass="58796">MILKNTIVALTRQQIYDRIKSSSKDSYILEEMKRIGFWENSEIPSVPEQLIAEETALQKTLNQLLAQDKKYSDQEAMLRAMRKQRMQESKQKRDINKQKRAQKIIEKSEKWQQVNQKQMIYLGESVSKGLQNEQQNPILLSKFNLDFFENIYDFSMQSGFDLPTLKYLAYNRKVSKSTHYHVFEIPKKSGGTRKITAPKTKLKAFQLWILEHILNKIVVAPMVHGFVQNRSIVSNANQHVQKNVVLNLDLKDFFPSISYKRVKGLFRIFGYSESMATLLALACTTCDIEKIQIDGETYYVQKGPRYLPQGSPASPAISNLIAYKLDKRLHGLASKYGFTYTRYADDLTFSGNEEAAQYMGKFLCFVKKTIKSEDFEVNNDKTSIMRPSNQQKVTGIVVNKKLNIDRKRLRQFRALLHNIDQNGWQNQTWGKAIHLINAVEGYIQFVKMVDAAKGAKFHQTLLNIIAKHGRPIIESKIMQVSKAATPEAPIVEKTISKATTDKQTDWWNLF</sequence>
<dbReference type="InterPro" id="IPR043502">
    <property type="entry name" value="DNA/RNA_pol_sf"/>
</dbReference>
<organism evidence="11 12">
    <name type="scientific">Flavobacterium branchiophilum</name>
    <dbReference type="NCBI Taxonomy" id="55197"/>
    <lineage>
        <taxon>Bacteria</taxon>
        <taxon>Pseudomonadati</taxon>
        <taxon>Bacteroidota</taxon>
        <taxon>Flavobacteriia</taxon>
        <taxon>Flavobacteriales</taxon>
        <taxon>Flavobacteriaceae</taxon>
        <taxon>Flavobacterium</taxon>
    </lineage>
</organism>
<dbReference type="InterPro" id="IPR000123">
    <property type="entry name" value="Reverse_transcriptase_msDNA"/>
</dbReference>
<dbReference type="EMBL" id="PCMW01000026">
    <property type="protein sequence ID" value="PDS25618.1"/>
    <property type="molecule type" value="Genomic_DNA"/>
</dbReference>
<dbReference type="GO" id="GO:0003964">
    <property type="term" value="F:RNA-directed DNA polymerase activity"/>
    <property type="evidence" value="ECO:0007669"/>
    <property type="project" value="UniProtKB-KW"/>
</dbReference>
<dbReference type="AlphaFoldDB" id="A0A2H3KDB2"/>
<proteinExistence type="inferred from homology"/>
<evidence type="ECO:0000256" key="4">
    <source>
        <dbReference type="ARBA" id="ARBA00022723"/>
    </source>
</evidence>
<keyword evidence="4" id="KW-0479">Metal-binding</keyword>
<reference evidence="11 12" key="1">
    <citation type="submission" date="2017-09" db="EMBL/GenBank/DDBJ databases">
        <title>Whole genomes of Flavobacteriaceae.</title>
        <authorList>
            <person name="Stine C."/>
            <person name="Li C."/>
            <person name="Tadesse D."/>
        </authorList>
    </citation>
    <scope>NUCLEOTIDE SEQUENCE [LARGE SCALE GENOMIC DNA]</scope>
    <source>
        <strain evidence="11 12">ATCC 35036</strain>
    </source>
</reference>
<dbReference type="InterPro" id="IPR000477">
    <property type="entry name" value="RT_dom"/>
</dbReference>
<dbReference type="Pfam" id="PF00078">
    <property type="entry name" value="RVT_1"/>
    <property type="match status" value="1"/>
</dbReference>
<evidence type="ECO:0000256" key="8">
    <source>
        <dbReference type="ARBA" id="ARBA00034120"/>
    </source>
</evidence>
<comment type="caution">
    <text evidence="11">The sequence shown here is derived from an EMBL/GenBank/DDBJ whole genome shotgun (WGS) entry which is preliminary data.</text>
</comment>
<dbReference type="PRINTS" id="PR00866">
    <property type="entry name" value="RNADNAPOLMS"/>
</dbReference>
<dbReference type="PANTHER" id="PTHR34047:SF7">
    <property type="entry name" value="RNA-DIRECTED DNA POLYMERASE"/>
    <property type="match status" value="1"/>
</dbReference>
<dbReference type="EC" id="2.7.7.49" evidence="1"/>
<dbReference type="CDD" id="cd03487">
    <property type="entry name" value="RT_Bac_retron_II"/>
    <property type="match status" value="1"/>
</dbReference>
<evidence type="ECO:0000313" key="11">
    <source>
        <dbReference type="EMBL" id="PDS25618.1"/>
    </source>
</evidence>
<evidence type="ECO:0000259" key="10">
    <source>
        <dbReference type="PROSITE" id="PS50878"/>
    </source>
</evidence>
<dbReference type="InterPro" id="IPR051083">
    <property type="entry name" value="GrpII_Intron_Splice-Mob/Def"/>
</dbReference>